<dbReference type="Gene3D" id="2.60.120.10">
    <property type="entry name" value="Jelly Rolls"/>
    <property type="match status" value="1"/>
</dbReference>
<evidence type="ECO:0000313" key="2">
    <source>
        <dbReference type="EMBL" id="MET7014656.1"/>
    </source>
</evidence>
<evidence type="ECO:0000313" key="3">
    <source>
        <dbReference type="Proteomes" id="UP001549691"/>
    </source>
</evidence>
<feature type="domain" description="Cupin fold metalloprotein WbuC cupin" evidence="1">
    <location>
        <begin position="6"/>
        <end position="89"/>
    </location>
</feature>
<keyword evidence="3" id="KW-1185">Reference proteome</keyword>
<dbReference type="RefSeq" id="WP_354601117.1">
    <property type="nucleotide sequence ID" value="NZ_JBEWZI010000010.1"/>
</dbReference>
<dbReference type="Pfam" id="PF19480">
    <property type="entry name" value="DUF6016"/>
    <property type="match status" value="1"/>
</dbReference>
<dbReference type="Proteomes" id="UP001549691">
    <property type="component" value="Unassembled WGS sequence"/>
</dbReference>
<reference evidence="2 3" key="1">
    <citation type="submission" date="2024-07" db="EMBL/GenBank/DDBJ databases">
        <title>Uliginosibacterium flavum JJ3220;KACC:17644.</title>
        <authorList>
            <person name="Kim M.K."/>
        </authorList>
    </citation>
    <scope>NUCLEOTIDE SEQUENCE [LARGE SCALE GENOMIC DNA]</scope>
    <source>
        <strain evidence="2 3">KACC:17644</strain>
    </source>
</reference>
<dbReference type="EMBL" id="JBEWZI010000010">
    <property type="protein sequence ID" value="MET7014656.1"/>
    <property type="molecule type" value="Genomic_DNA"/>
</dbReference>
<dbReference type="InterPro" id="IPR014710">
    <property type="entry name" value="RmlC-like_jellyroll"/>
</dbReference>
<evidence type="ECO:0000259" key="1">
    <source>
        <dbReference type="Pfam" id="PF19480"/>
    </source>
</evidence>
<name>A0ABV2TL62_9RHOO</name>
<comment type="caution">
    <text evidence="2">The sequence shown here is derived from an EMBL/GenBank/DDBJ whole genome shotgun (WGS) entry which is preliminary data.</text>
</comment>
<dbReference type="NCBIfam" id="TIGR04366">
    <property type="entry name" value="cupin_WbuC"/>
    <property type="match status" value="1"/>
</dbReference>
<dbReference type="CDD" id="cd07005">
    <property type="entry name" value="cupin_WbuC-like"/>
    <property type="match status" value="1"/>
</dbReference>
<dbReference type="InterPro" id="IPR027565">
    <property type="entry name" value="Cupin_WbuC"/>
</dbReference>
<proteinExistence type="predicted"/>
<protein>
    <submittedName>
        <fullName evidence="2">WbuC family cupin fold metalloprotein</fullName>
    </submittedName>
</protein>
<dbReference type="InterPro" id="IPR046058">
    <property type="entry name" value="WbuC_cupin"/>
</dbReference>
<dbReference type="InterPro" id="IPR011051">
    <property type="entry name" value="RmlC_Cupin_sf"/>
</dbReference>
<gene>
    <name evidence="2" type="ORF">ABXR19_10695</name>
</gene>
<organism evidence="2 3">
    <name type="scientific">Uliginosibacterium flavum</name>
    <dbReference type="NCBI Taxonomy" id="1396831"/>
    <lineage>
        <taxon>Bacteria</taxon>
        <taxon>Pseudomonadati</taxon>
        <taxon>Pseudomonadota</taxon>
        <taxon>Betaproteobacteria</taxon>
        <taxon>Rhodocyclales</taxon>
        <taxon>Zoogloeaceae</taxon>
        <taxon>Uliginosibacterium</taxon>
    </lineage>
</organism>
<sequence length="157" mass="17176">MSAELFDQSLLDQLSRAARANPRLRQNHNLHTSPDDPVQRFFNAIEPGSYVIPHRHLAADKAETLLMLRGRIGLILFDEQGQITATHVLAPTSACSGFHLRPGCWHSVIALESGSVFFETKAGPYLPLTAAERAPWAPAEGTAAAATFEADMRQAFI</sequence>
<dbReference type="SUPFAM" id="SSF51182">
    <property type="entry name" value="RmlC-like cupins"/>
    <property type="match status" value="1"/>
</dbReference>
<accession>A0ABV2TL62</accession>